<dbReference type="SUPFAM" id="SSF53850">
    <property type="entry name" value="Periplasmic binding protein-like II"/>
    <property type="match status" value="1"/>
</dbReference>
<dbReference type="AlphaFoldDB" id="A0A2A2T7P1"/>
<reference evidence="2 3" key="1">
    <citation type="submission" date="2017-08" db="EMBL/GenBank/DDBJ databases">
        <title>WGS of Clinical strains of the CDC Group NO-1 linked to zoonotic infections in humans.</title>
        <authorList>
            <person name="Bernier A.-M."/>
            <person name="Bernard K."/>
        </authorList>
    </citation>
    <scope>NUCLEOTIDE SEQUENCE [LARGE SCALE GENOMIC DNA]</scope>
    <source>
        <strain evidence="2 3">NML91-0035</strain>
    </source>
</reference>
<dbReference type="CDD" id="cd13578">
    <property type="entry name" value="PBP2_Bug27"/>
    <property type="match status" value="1"/>
</dbReference>
<name>A0A2A2T7P1_9BURK</name>
<evidence type="ECO:0000256" key="1">
    <source>
        <dbReference type="ARBA" id="ARBA00006987"/>
    </source>
</evidence>
<dbReference type="Gene3D" id="3.40.190.150">
    <property type="entry name" value="Bordetella uptake gene, domain 1"/>
    <property type="match status" value="1"/>
</dbReference>
<comment type="similarity">
    <text evidence="1">Belongs to the UPF0065 (bug) family.</text>
</comment>
<dbReference type="Proteomes" id="UP000217780">
    <property type="component" value="Unassembled WGS sequence"/>
</dbReference>
<dbReference type="Gene3D" id="3.40.190.10">
    <property type="entry name" value="Periplasmic binding protein-like II"/>
    <property type="match status" value="1"/>
</dbReference>
<accession>A0A2A2T7P1</accession>
<dbReference type="PANTHER" id="PTHR42928:SF5">
    <property type="entry name" value="BLR1237 PROTEIN"/>
    <property type="match status" value="1"/>
</dbReference>
<dbReference type="InterPro" id="IPR006311">
    <property type="entry name" value="TAT_signal"/>
</dbReference>
<comment type="caution">
    <text evidence="2">The sequence shown here is derived from an EMBL/GenBank/DDBJ whole genome shotgun (WGS) entry which is preliminary data.</text>
</comment>
<dbReference type="RefSeq" id="WP_095541827.1">
    <property type="nucleotide sequence ID" value="NZ_NSJC01000003.1"/>
</dbReference>
<dbReference type="Pfam" id="PF03401">
    <property type="entry name" value="TctC"/>
    <property type="match status" value="1"/>
</dbReference>
<evidence type="ECO:0000313" key="2">
    <source>
        <dbReference type="EMBL" id="PAX17834.1"/>
    </source>
</evidence>
<dbReference type="InterPro" id="IPR042100">
    <property type="entry name" value="Bug_dom1"/>
</dbReference>
<protein>
    <submittedName>
        <fullName evidence="2">LacI family transcriptional regulator</fullName>
    </submittedName>
</protein>
<evidence type="ECO:0000313" key="3">
    <source>
        <dbReference type="Proteomes" id="UP000217780"/>
    </source>
</evidence>
<organism evidence="2 3">
    <name type="scientific">Vandammella animalimorsus</name>
    <dbReference type="NCBI Taxonomy" id="2029117"/>
    <lineage>
        <taxon>Bacteria</taxon>
        <taxon>Pseudomonadati</taxon>
        <taxon>Pseudomonadota</taxon>
        <taxon>Betaproteobacteria</taxon>
        <taxon>Burkholderiales</taxon>
        <taxon>Comamonadaceae</taxon>
        <taxon>Vandammella</taxon>
    </lineage>
</organism>
<gene>
    <name evidence="2" type="ORF">CLI92_03125</name>
</gene>
<sequence>MTLHPFSQAASRRQALAVLAAAGLASSWLAGAVLAQEKYPARPVTLVVPQAAGGANDVLARVLAQRLAEQLGQSVVVDNRPGAGGTRATAALSRTRGDGYTLLVTTDSAQVIAPALYKNPGFDPEKDFMPVAPIARAGYVLVAHPDFGANDMAGLIALAKEKPGHYAIASAGNGTLNHLMAALLQKAAGIELLHVPYKGSAAAATDVVSGQVPLSVQSLPSVMGFVQSGKLKVLGVVNPERTPALPDVPTINETLPGFGAAPWYALFAPAGTPEPIVTQLQGEVQRALAHPQMLEKLGALGCEPFVGTAADLGQLVRSDRERWAKAVKETGVTID</sequence>
<dbReference type="PIRSF" id="PIRSF017082">
    <property type="entry name" value="YflP"/>
    <property type="match status" value="1"/>
</dbReference>
<dbReference type="GeneID" id="93873509"/>
<dbReference type="PANTHER" id="PTHR42928">
    <property type="entry name" value="TRICARBOXYLATE-BINDING PROTEIN"/>
    <property type="match status" value="1"/>
</dbReference>
<dbReference type="InterPro" id="IPR005064">
    <property type="entry name" value="BUG"/>
</dbReference>
<dbReference type="EMBL" id="NTBI01000002">
    <property type="protein sequence ID" value="PAX17834.1"/>
    <property type="molecule type" value="Genomic_DNA"/>
</dbReference>
<proteinExistence type="inferred from homology"/>
<dbReference type="PROSITE" id="PS51318">
    <property type="entry name" value="TAT"/>
    <property type="match status" value="1"/>
</dbReference>